<evidence type="ECO:0000256" key="3">
    <source>
        <dbReference type="ARBA" id="ARBA00022507"/>
    </source>
</evidence>
<evidence type="ECO:0000313" key="11">
    <source>
        <dbReference type="EMBL" id="ORY09891.1"/>
    </source>
</evidence>
<keyword evidence="12" id="KW-1185">Reference proteome</keyword>
<protein>
    <submittedName>
        <fullName evidence="11">Pheromone A receptor-domain-containing protein</fullName>
    </submittedName>
</protein>
<dbReference type="STRING" id="1231657.A0A1Y1ZI27"/>
<gene>
    <name evidence="11" type="ORF">BCR34DRAFT_602484</name>
</gene>
<sequence length="556" mass="62481">MSAEFTYPVYPTAVILPVLALPAVLLDIPPLIWHISQRNIATWSIILWIVLANFFNFINPLIWPTDNVLGWWDGDVFCDIQVRIFVGFGIGLPTSTMMVMRRLAKVMDTHNITVAPTRSQRRREMVLEYLWCWGFPLVIIIAYYIVQPIRYWIFAISGCVAAYDRSWPSLAVSWAWAPIVVFVATYYAGLLVWRLHRYRQDFHRLIAARNTTKSRFMRLFILAMGLIIIFLPYSIWNFYINVKQIGGPYSWKIVHGENWNTILKVPTAGGVRYDKWAQIAVGYIFFFIFGFGTDANNSYKRILCAMGFGKIFPSLYRMSHSGESTPTRSSFAKRSWFSFSSAAKTLFSQNSSVASQTLQSTTNNSAHVPVGHAISVDHSVDVTTIPFSNALHPTSTAETQTPILAPLRPEISTQTTSQTPTHQSFFRRLFSLSNFTRNNNNTPINRQPATHHPVLPLFYQRSTLDLSKSGISPKTVASASTPSPGVLARAWATSEGAFELPASPATTHGVHVIREVRQNSLNEGNSRGIKFEMVQSCGNTGASASASKEARPEFMV</sequence>
<evidence type="ECO:0000256" key="7">
    <source>
        <dbReference type="ARBA" id="ARBA00023136"/>
    </source>
</evidence>
<feature type="transmembrane region" description="Helical" evidence="10">
    <location>
        <begin position="174"/>
        <end position="195"/>
    </location>
</feature>
<evidence type="ECO:0000256" key="4">
    <source>
        <dbReference type="ARBA" id="ARBA00022692"/>
    </source>
</evidence>
<dbReference type="PRINTS" id="PR00899">
    <property type="entry name" value="GPCRSTE3"/>
</dbReference>
<keyword evidence="6" id="KW-0297">G-protein coupled receptor</keyword>
<feature type="transmembrane region" description="Helical" evidence="10">
    <location>
        <begin position="40"/>
        <end position="62"/>
    </location>
</feature>
<keyword evidence="9" id="KW-0807">Transducer</keyword>
<organism evidence="11 12">
    <name type="scientific">Clohesyomyces aquaticus</name>
    <dbReference type="NCBI Taxonomy" id="1231657"/>
    <lineage>
        <taxon>Eukaryota</taxon>
        <taxon>Fungi</taxon>
        <taxon>Dikarya</taxon>
        <taxon>Ascomycota</taxon>
        <taxon>Pezizomycotina</taxon>
        <taxon>Dothideomycetes</taxon>
        <taxon>Pleosporomycetidae</taxon>
        <taxon>Pleosporales</taxon>
        <taxon>Lindgomycetaceae</taxon>
        <taxon>Clohesyomyces</taxon>
    </lineage>
</organism>
<evidence type="ECO:0000256" key="8">
    <source>
        <dbReference type="ARBA" id="ARBA00023170"/>
    </source>
</evidence>
<evidence type="ECO:0000256" key="9">
    <source>
        <dbReference type="ARBA" id="ARBA00023224"/>
    </source>
</evidence>
<name>A0A1Y1ZI27_9PLEO</name>
<feature type="transmembrane region" description="Helical" evidence="10">
    <location>
        <begin position="126"/>
        <end position="146"/>
    </location>
</feature>
<feature type="transmembrane region" description="Helical" evidence="10">
    <location>
        <begin position="12"/>
        <end position="33"/>
    </location>
</feature>
<dbReference type="Proteomes" id="UP000193144">
    <property type="component" value="Unassembled WGS sequence"/>
</dbReference>
<dbReference type="GO" id="GO:0005886">
    <property type="term" value="C:plasma membrane"/>
    <property type="evidence" value="ECO:0007669"/>
    <property type="project" value="TreeGrafter"/>
</dbReference>
<feature type="transmembrane region" description="Helical" evidence="10">
    <location>
        <begin position="216"/>
        <end position="236"/>
    </location>
</feature>
<accession>A0A1Y1ZI27</accession>
<dbReference type="AlphaFoldDB" id="A0A1Y1ZI27"/>
<comment type="caution">
    <text evidence="11">The sequence shown here is derived from an EMBL/GenBank/DDBJ whole genome shotgun (WGS) entry which is preliminary data.</text>
</comment>
<evidence type="ECO:0000256" key="10">
    <source>
        <dbReference type="SAM" id="Phobius"/>
    </source>
</evidence>
<dbReference type="GO" id="GO:0000750">
    <property type="term" value="P:pheromone-dependent signal transduction involved in conjugation with cellular fusion"/>
    <property type="evidence" value="ECO:0007669"/>
    <property type="project" value="TreeGrafter"/>
</dbReference>
<evidence type="ECO:0000256" key="1">
    <source>
        <dbReference type="ARBA" id="ARBA00004141"/>
    </source>
</evidence>
<dbReference type="EMBL" id="MCFA01000080">
    <property type="protein sequence ID" value="ORY09891.1"/>
    <property type="molecule type" value="Genomic_DNA"/>
</dbReference>
<keyword evidence="7 10" id="KW-0472">Membrane</keyword>
<dbReference type="InterPro" id="IPR001499">
    <property type="entry name" value="GPCR_STE3"/>
</dbReference>
<dbReference type="PANTHER" id="PTHR28097:SF1">
    <property type="entry name" value="PHEROMONE A FACTOR RECEPTOR"/>
    <property type="match status" value="1"/>
</dbReference>
<comment type="subcellular location">
    <subcellularLocation>
        <location evidence="1">Membrane</location>
        <topology evidence="1">Multi-pass membrane protein</topology>
    </subcellularLocation>
</comment>
<dbReference type="GO" id="GO:0004932">
    <property type="term" value="F:mating-type factor pheromone receptor activity"/>
    <property type="evidence" value="ECO:0007669"/>
    <property type="project" value="InterPro"/>
</dbReference>
<evidence type="ECO:0000256" key="6">
    <source>
        <dbReference type="ARBA" id="ARBA00023040"/>
    </source>
</evidence>
<comment type="similarity">
    <text evidence="2">Belongs to the G-protein coupled receptor 4 family.</text>
</comment>
<feature type="transmembrane region" description="Helical" evidence="10">
    <location>
        <begin position="82"/>
        <end position="100"/>
    </location>
</feature>
<feature type="transmembrane region" description="Helical" evidence="10">
    <location>
        <begin position="276"/>
        <end position="293"/>
    </location>
</feature>
<dbReference type="CDD" id="cd14966">
    <property type="entry name" value="7tmD_STE3"/>
    <property type="match status" value="1"/>
</dbReference>
<dbReference type="Pfam" id="PF02076">
    <property type="entry name" value="STE3"/>
    <property type="match status" value="1"/>
</dbReference>
<evidence type="ECO:0000256" key="2">
    <source>
        <dbReference type="ARBA" id="ARBA00011085"/>
    </source>
</evidence>
<proteinExistence type="inferred from homology"/>
<dbReference type="PANTHER" id="PTHR28097">
    <property type="entry name" value="PHEROMONE A FACTOR RECEPTOR"/>
    <property type="match status" value="1"/>
</dbReference>
<keyword evidence="3" id="KW-0589">Pheromone response</keyword>
<evidence type="ECO:0000256" key="5">
    <source>
        <dbReference type="ARBA" id="ARBA00022989"/>
    </source>
</evidence>
<evidence type="ECO:0000313" key="12">
    <source>
        <dbReference type="Proteomes" id="UP000193144"/>
    </source>
</evidence>
<reference evidence="11 12" key="1">
    <citation type="submission" date="2016-07" db="EMBL/GenBank/DDBJ databases">
        <title>Pervasive Adenine N6-methylation of Active Genes in Fungi.</title>
        <authorList>
            <consortium name="DOE Joint Genome Institute"/>
            <person name="Mondo S.J."/>
            <person name="Dannebaum R.O."/>
            <person name="Kuo R.C."/>
            <person name="Labutti K."/>
            <person name="Haridas S."/>
            <person name="Kuo A."/>
            <person name="Salamov A."/>
            <person name="Ahrendt S.R."/>
            <person name="Lipzen A."/>
            <person name="Sullivan W."/>
            <person name="Andreopoulos W.B."/>
            <person name="Clum A."/>
            <person name="Lindquist E."/>
            <person name="Daum C."/>
            <person name="Ramamoorthy G.K."/>
            <person name="Gryganskyi A."/>
            <person name="Culley D."/>
            <person name="Magnuson J.K."/>
            <person name="James T.Y."/>
            <person name="O'Malley M.A."/>
            <person name="Stajich J.E."/>
            <person name="Spatafora J.W."/>
            <person name="Visel A."/>
            <person name="Grigoriev I.V."/>
        </authorList>
    </citation>
    <scope>NUCLEOTIDE SEQUENCE [LARGE SCALE GENOMIC DNA]</scope>
    <source>
        <strain evidence="11 12">CBS 115471</strain>
    </source>
</reference>
<dbReference type="OrthoDB" id="2874149at2759"/>
<keyword evidence="8 11" id="KW-0675">Receptor</keyword>
<keyword evidence="5 10" id="KW-1133">Transmembrane helix</keyword>
<keyword evidence="4 10" id="KW-0812">Transmembrane</keyword>